<proteinExistence type="predicted"/>
<organism evidence="2 3">
    <name type="scientific">Chitinophaga horti</name>
    <dbReference type="NCBI Taxonomy" id="2920382"/>
    <lineage>
        <taxon>Bacteria</taxon>
        <taxon>Pseudomonadati</taxon>
        <taxon>Bacteroidota</taxon>
        <taxon>Chitinophagia</taxon>
        <taxon>Chitinophagales</taxon>
        <taxon>Chitinophagaceae</taxon>
        <taxon>Chitinophaga</taxon>
    </lineage>
</organism>
<evidence type="ECO:0000313" key="3">
    <source>
        <dbReference type="Proteomes" id="UP001162741"/>
    </source>
</evidence>
<dbReference type="PANTHER" id="PTHR35525">
    <property type="entry name" value="BLL6575 PROTEIN"/>
    <property type="match status" value="1"/>
</dbReference>
<dbReference type="PANTHER" id="PTHR35525:SF3">
    <property type="entry name" value="BLL6575 PROTEIN"/>
    <property type="match status" value="1"/>
</dbReference>
<dbReference type="InterPro" id="IPR010852">
    <property type="entry name" value="ABATE"/>
</dbReference>
<gene>
    <name evidence="2" type="ORF">MKQ68_17935</name>
</gene>
<name>A0ABY6J8G8_9BACT</name>
<feature type="domain" description="Zinc finger CGNR" evidence="1">
    <location>
        <begin position="161"/>
        <end position="202"/>
    </location>
</feature>
<keyword evidence="3" id="KW-1185">Reference proteome</keyword>
<dbReference type="InterPro" id="IPR023286">
    <property type="entry name" value="ABATE_dom_sf"/>
</dbReference>
<evidence type="ECO:0000313" key="2">
    <source>
        <dbReference type="EMBL" id="UYQ95990.1"/>
    </source>
</evidence>
<reference evidence="2" key="1">
    <citation type="submission" date="2022-10" db="EMBL/GenBank/DDBJ databases">
        <title>Chitinophaga sp. nov., isolated from soil.</title>
        <authorList>
            <person name="Jeon C.O."/>
        </authorList>
    </citation>
    <scope>NUCLEOTIDE SEQUENCE</scope>
    <source>
        <strain evidence="2">R8</strain>
    </source>
</reference>
<dbReference type="EMBL" id="CP107006">
    <property type="protein sequence ID" value="UYQ95990.1"/>
    <property type="molecule type" value="Genomic_DNA"/>
</dbReference>
<sequence length="208" mass="23656">MAKTRSISSLNIDSTVLCCNFVNTVSSWMDNQRYDYLATYNDFIDWCLKLNFTQTARLEQLRQLAAQQPGEADAALMRIREIRTVMHNLIAAVAKDDAVAKQQYLPSFNLLLIDAASRQRLLFLDGKFSVGQLNPAGDLTAPAWEAVQSLSGMLVNNDLRRIKECPKCGWVFLDETKNGKRRFCNPKYCGTSDKMMRYNQRKKDNPAS</sequence>
<dbReference type="Gene3D" id="1.10.3300.10">
    <property type="entry name" value="Jann2411-like domain"/>
    <property type="match status" value="1"/>
</dbReference>
<dbReference type="Pfam" id="PF07336">
    <property type="entry name" value="ABATE"/>
    <property type="match status" value="1"/>
</dbReference>
<evidence type="ECO:0000259" key="1">
    <source>
        <dbReference type="Pfam" id="PF11706"/>
    </source>
</evidence>
<dbReference type="SUPFAM" id="SSF160904">
    <property type="entry name" value="Jann2411-like"/>
    <property type="match status" value="1"/>
</dbReference>
<accession>A0ABY6J8G8</accession>
<protein>
    <submittedName>
        <fullName evidence="2">CGNR zinc finger domain-containing protein</fullName>
    </submittedName>
</protein>
<dbReference type="InterPro" id="IPR021005">
    <property type="entry name" value="Znf_CGNR"/>
</dbReference>
<dbReference type="Pfam" id="PF11706">
    <property type="entry name" value="zf-CGNR"/>
    <property type="match status" value="1"/>
</dbReference>
<dbReference type="Proteomes" id="UP001162741">
    <property type="component" value="Chromosome"/>
</dbReference>
<dbReference type="RefSeq" id="WP_264283657.1">
    <property type="nucleotide sequence ID" value="NZ_CP107006.1"/>
</dbReference>